<dbReference type="Pfam" id="PF01061">
    <property type="entry name" value="ABC2_membrane"/>
    <property type="match status" value="1"/>
</dbReference>
<evidence type="ECO:0000256" key="7">
    <source>
        <dbReference type="ARBA" id="ARBA00022989"/>
    </source>
</evidence>
<dbReference type="SMART" id="SM00382">
    <property type="entry name" value="AAA"/>
    <property type="match status" value="1"/>
</dbReference>
<comment type="subcellular location">
    <subcellularLocation>
        <location evidence="1">Membrane</location>
        <topology evidence="1">Multi-pass membrane protein</topology>
    </subcellularLocation>
</comment>
<keyword evidence="10" id="KW-1185">Reference proteome</keyword>
<dbReference type="PANTHER" id="PTHR48041">
    <property type="entry name" value="ABC TRANSPORTER G FAMILY MEMBER 28"/>
    <property type="match status" value="1"/>
</dbReference>
<dbReference type="InterPro" id="IPR050352">
    <property type="entry name" value="ABCG_transporters"/>
</dbReference>
<accession>A0A8J1UUP5</accession>
<dbReference type="InterPro" id="IPR003439">
    <property type="entry name" value="ABC_transporter-like_ATP-bd"/>
</dbReference>
<dbReference type="InterPro" id="IPR027417">
    <property type="entry name" value="P-loop_NTPase"/>
</dbReference>
<comment type="similarity">
    <text evidence="2">Belongs to the ABC transporter superfamily. ABCG family. Eye pigment precursor importer (TC 3.A.1.204) subfamily.</text>
</comment>
<dbReference type="Pfam" id="PF00005">
    <property type="entry name" value="ABC_tran"/>
    <property type="match status" value="1"/>
</dbReference>
<keyword evidence="3" id="KW-0813">Transport</keyword>
<evidence type="ECO:0000256" key="8">
    <source>
        <dbReference type="ARBA" id="ARBA00023136"/>
    </source>
</evidence>
<sequence length="654" mass="73672">MESVFQNWQAARGEGKRRGIDLVFKGINYDIGERSILKDVSGIAKQGDMLAVMGPSGSGKTTLLNVVAGRIVADSGEISLSGQPISKRMRKKMCYVLQQDIFYSNLTLRQTLTYTALLRLPEEMSKKEKIHRVEEIVDALDLRKCLDTIIGDIFQRGLSGGEQKRANIANEILTDPMLMLLDEPTSGLDSNTACNLMKIMKSYTQVNNKTVITTIHQPSSQIYHLFDRVLLITNGQVAYFGEGSKILSFFSSLGLECSMNYNPADFILEKVSDEKEIQDTIIEAANKLRDSEDWPVELHHNYMSKQPRMGDNKSNGHINKAYNIDEVKLTMEATTEMDSIKEIQNTEQDGRMHALGGEENYLMDDDKKWMTSWWTQYSVLTQRNLYQAKDRILSKFNIIQTLFLAVLASLFWFQIERTEVTLRDRIGLIFFTSIYFGFFSIIDAITGFPEDRAILSKERSSGAYRLSAYFFAKMTSEAPLLIAQPIVFVTIVFWVAGLNGVTGYFGCLAVVILGALAAQGVGLAIGVSFKIIKMALVAGTIFMLFSLLSGGFYTVNLPFWINWIKYLSFVLYVYNIQITYEFTNAAPIFCSRGNLTSFSECLNPNVTSIDQSAYLQSISIGWPLWAMHLALFGILLVSRTTAYFILRFKSTRIG</sequence>
<dbReference type="GO" id="GO:0005886">
    <property type="term" value="C:plasma membrane"/>
    <property type="evidence" value="ECO:0007669"/>
    <property type="project" value="TreeGrafter"/>
</dbReference>
<dbReference type="InterPro" id="IPR003593">
    <property type="entry name" value="AAA+_ATPase"/>
</dbReference>
<dbReference type="AlphaFoldDB" id="A0A8J1UUP5"/>
<protein>
    <submittedName>
        <fullName evidence="9">Uncharacterized protein</fullName>
    </submittedName>
</protein>
<keyword evidence="4" id="KW-0812">Transmembrane</keyword>
<keyword evidence="7" id="KW-1133">Transmembrane helix</keyword>
<dbReference type="SUPFAM" id="SSF52540">
    <property type="entry name" value="P-loop containing nucleoside triphosphate hydrolases"/>
    <property type="match status" value="1"/>
</dbReference>
<keyword evidence="6" id="KW-0067">ATP-binding</keyword>
<evidence type="ECO:0000256" key="3">
    <source>
        <dbReference type="ARBA" id="ARBA00022448"/>
    </source>
</evidence>
<dbReference type="InterPro" id="IPR013525">
    <property type="entry name" value="ABC2_TM"/>
</dbReference>
<evidence type="ECO:0000256" key="5">
    <source>
        <dbReference type="ARBA" id="ARBA00022741"/>
    </source>
</evidence>
<dbReference type="PROSITE" id="PS00211">
    <property type="entry name" value="ABC_TRANSPORTER_1"/>
    <property type="match status" value="1"/>
</dbReference>
<evidence type="ECO:0000256" key="1">
    <source>
        <dbReference type="ARBA" id="ARBA00004141"/>
    </source>
</evidence>
<dbReference type="InterPro" id="IPR017871">
    <property type="entry name" value="ABC_transporter-like_CS"/>
</dbReference>
<proteinExistence type="inferred from homology"/>
<reference evidence="9" key="1">
    <citation type="submission" date="2022-03" db="EMBL/GenBank/DDBJ databases">
        <authorList>
            <person name="Martin C."/>
        </authorList>
    </citation>
    <scope>NUCLEOTIDE SEQUENCE</scope>
</reference>
<dbReference type="GO" id="GO:0140359">
    <property type="term" value="F:ABC-type transporter activity"/>
    <property type="evidence" value="ECO:0007669"/>
    <property type="project" value="InterPro"/>
</dbReference>
<dbReference type="Gene3D" id="3.40.50.300">
    <property type="entry name" value="P-loop containing nucleotide triphosphate hydrolases"/>
    <property type="match status" value="1"/>
</dbReference>
<keyword evidence="5" id="KW-0547">Nucleotide-binding</keyword>
<dbReference type="OrthoDB" id="66620at2759"/>
<evidence type="ECO:0000313" key="9">
    <source>
        <dbReference type="EMBL" id="CAH1772251.1"/>
    </source>
</evidence>
<evidence type="ECO:0000256" key="6">
    <source>
        <dbReference type="ARBA" id="ARBA00022840"/>
    </source>
</evidence>
<dbReference type="FunFam" id="3.40.50.300:FF:001276">
    <property type="entry name" value="Uncharacterized protein, isoform A"/>
    <property type="match status" value="1"/>
</dbReference>
<dbReference type="Proteomes" id="UP000749559">
    <property type="component" value="Unassembled WGS sequence"/>
</dbReference>
<dbReference type="EMBL" id="CAIIXF020000001">
    <property type="protein sequence ID" value="CAH1772251.1"/>
    <property type="molecule type" value="Genomic_DNA"/>
</dbReference>
<dbReference type="GO" id="GO:0005524">
    <property type="term" value="F:ATP binding"/>
    <property type="evidence" value="ECO:0007669"/>
    <property type="project" value="UniProtKB-KW"/>
</dbReference>
<dbReference type="PANTHER" id="PTHR48041:SF63">
    <property type="entry name" value="EARLY GENE AT 23, ISOFORM C"/>
    <property type="match status" value="1"/>
</dbReference>
<name>A0A8J1UUP5_OWEFU</name>
<evidence type="ECO:0000256" key="4">
    <source>
        <dbReference type="ARBA" id="ARBA00022692"/>
    </source>
</evidence>
<gene>
    <name evidence="9" type="ORF">OFUS_LOCUS37</name>
</gene>
<organism evidence="9 10">
    <name type="scientific">Owenia fusiformis</name>
    <name type="common">Polychaete worm</name>
    <dbReference type="NCBI Taxonomy" id="6347"/>
    <lineage>
        <taxon>Eukaryota</taxon>
        <taxon>Metazoa</taxon>
        <taxon>Spiralia</taxon>
        <taxon>Lophotrochozoa</taxon>
        <taxon>Annelida</taxon>
        <taxon>Polychaeta</taxon>
        <taxon>Sedentaria</taxon>
        <taxon>Canalipalpata</taxon>
        <taxon>Sabellida</taxon>
        <taxon>Oweniida</taxon>
        <taxon>Oweniidae</taxon>
        <taxon>Owenia</taxon>
    </lineage>
</organism>
<evidence type="ECO:0000256" key="2">
    <source>
        <dbReference type="ARBA" id="ARBA00005814"/>
    </source>
</evidence>
<comment type="caution">
    <text evidence="9">The sequence shown here is derived from an EMBL/GenBank/DDBJ whole genome shotgun (WGS) entry which is preliminary data.</text>
</comment>
<evidence type="ECO:0000313" key="10">
    <source>
        <dbReference type="Proteomes" id="UP000749559"/>
    </source>
</evidence>
<dbReference type="PROSITE" id="PS50893">
    <property type="entry name" value="ABC_TRANSPORTER_2"/>
    <property type="match status" value="1"/>
</dbReference>
<dbReference type="GO" id="GO:0016887">
    <property type="term" value="F:ATP hydrolysis activity"/>
    <property type="evidence" value="ECO:0007669"/>
    <property type="project" value="InterPro"/>
</dbReference>
<keyword evidence="8" id="KW-0472">Membrane</keyword>